<dbReference type="Gene3D" id="3.40.50.1110">
    <property type="entry name" value="SGNH hydrolase"/>
    <property type="match status" value="1"/>
</dbReference>
<evidence type="ECO:0000313" key="3">
    <source>
        <dbReference type="EMBL" id="GGA19036.1"/>
    </source>
</evidence>
<dbReference type="InterPro" id="IPR051532">
    <property type="entry name" value="Ester_Hydrolysis_Enzymes"/>
</dbReference>
<dbReference type="GO" id="GO:0004622">
    <property type="term" value="F:phosphatidylcholine lysophospholipase activity"/>
    <property type="evidence" value="ECO:0007669"/>
    <property type="project" value="TreeGrafter"/>
</dbReference>
<reference evidence="3" key="2">
    <citation type="submission" date="2020-09" db="EMBL/GenBank/DDBJ databases">
        <authorList>
            <person name="Sun Q."/>
            <person name="Zhou Y."/>
        </authorList>
    </citation>
    <scope>NUCLEOTIDE SEQUENCE</scope>
    <source>
        <strain evidence="3">CGMCC 1.15880</strain>
    </source>
</reference>
<keyword evidence="4" id="KW-1185">Reference proteome</keyword>
<dbReference type="InterPro" id="IPR013830">
    <property type="entry name" value="SGNH_hydro"/>
</dbReference>
<keyword evidence="1" id="KW-0732">Signal</keyword>
<dbReference type="InterPro" id="IPR008265">
    <property type="entry name" value="Lipase_GDSL_AS"/>
</dbReference>
<proteinExistence type="predicted"/>
<feature type="signal peptide" evidence="1">
    <location>
        <begin position="1"/>
        <end position="35"/>
    </location>
</feature>
<organism evidence="3 4">
    <name type="scientific">Neptunicoccus cionae</name>
    <dbReference type="NCBI Taxonomy" id="2035344"/>
    <lineage>
        <taxon>Bacteria</taxon>
        <taxon>Pseudomonadati</taxon>
        <taxon>Pseudomonadota</taxon>
        <taxon>Alphaproteobacteria</taxon>
        <taxon>Rhodobacterales</taxon>
        <taxon>Paracoccaceae</taxon>
        <taxon>Neptunicoccus</taxon>
    </lineage>
</organism>
<gene>
    <name evidence="3" type="ORF">GCM10011498_19780</name>
</gene>
<feature type="chain" id="PRO_5036758968" evidence="1">
    <location>
        <begin position="36"/>
        <end position="227"/>
    </location>
</feature>
<evidence type="ECO:0000259" key="2">
    <source>
        <dbReference type="Pfam" id="PF13472"/>
    </source>
</evidence>
<dbReference type="SUPFAM" id="SSF52266">
    <property type="entry name" value="SGNH hydrolase"/>
    <property type="match status" value="1"/>
</dbReference>
<dbReference type="Pfam" id="PF13472">
    <property type="entry name" value="Lipase_GDSL_2"/>
    <property type="match status" value="1"/>
</dbReference>
<dbReference type="Proteomes" id="UP000628017">
    <property type="component" value="Unassembled WGS sequence"/>
</dbReference>
<protein>
    <submittedName>
        <fullName evidence="3">Arylesterase</fullName>
    </submittedName>
</protein>
<comment type="caution">
    <text evidence="3">The sequence shown here is derived from an EMBL/GenBank/DDBJ whole genome shotgun (WGS) entry which is preliminary data.</text>
</comment>
<dbReference type="InterPro" id="IPR036514">
    <property type="entry name" value="SGNH_hydro_sf"/>
</dbReference>
<sequence length="227" mass="24440">MARVFRKRSRYGYGVPRVLRNTALAVMLSTGALHAQQSTILALGDSLTAGYGLPREQGFVPQLANWLGQQGVDVKLINAGVSGSTTAGGLSRVGWSLSDDVDGMIVALGGNDYLRGIDPKSSRENLDRILAKGQEAGVQMLLVGIIAGGNFGAEYKREFNDMYEELAAKYKIPLIPDFYTGLKAAAKTQSGMAQYMQPDGIHPNRQGVAEIIPAIGPEVYRLVRPEN</sequence>
<dbReference type="GO" id="GO:0006629">
    <property type="term" value="P:lipid metabolic process"/>
    <property type="evidence" value="ECO:0007669"/>
    <property type="project" value="InterPro"/>
</dbReference>
<dbReference type="PANTHER" id="PTHR30383:SF24">
    <property type="entry name" value="THIOESTERASE 1_PROTEASE 1_LYSOPHOSPHOLIPASE L1"/>
    <property type="match status" value="1"/>
</dbReference>
<feature type="domain" description="SGNH hydrolase-type esterase" evidence="2">
    <location>
        <begin position="42"/>
        <end position="207"/>
    </location>
</feature>
<reference evidence="3" key="1">
    <citation type="journal article" date="2014" name="Int. J. Syst. Evol. Microbiol.">
        <title>Complete genome sequence of Corynebacterium casei LMG S-19264T (=DSM 44701T), isolated from a smear-ripened cheese.</title>
        <authorList>
            <consortium name="US DOE Joint Genome Institute (JGI-PGF)"/>
            <person name="Walter F."/>
            <person name="Albersmeier A."/>
            <person name="Kalinowski J."/>
            <person name="Ruckert C."/>
        </authorList>
    </citation>
    <scope>NUCLEOTIDE SEQUENCE</scope>
    <source>
        <strain evidence="3">CGMCC 1.15880</strain>
    </source>
</reference>
<dbReference type="PROSITE" id="PS01098">
    <property type="entry name" value="LIPASE_GDSL_SER"/>
    <property type="match status" value="1"/>
</dbReference>
<name>A0A916QXV7_9RHOB</name>
<dbReference type="CDD" id="cd01822">
    <property type="entry name" value="Lysophospholipase_L1_like"/>
    <property type="match status" value="1"/>
</dbReference>
<evidence type="ECO:0000256" key="1">
    <source>
        <dbReference type="SAM" id="SignalP"/>
    </source>
</evidence>
<dbReference type="AlphaFoldDB" id="A0A916QXV7"/>
<evidence type="ECO:0000313" key="4">
    <source>
        <dbReference type="Proteomes" id="UP000628017"/>
    </source>
</evidence>
<accession>A0A916QXV7</accession>
<dbReference type="PANTHER" id="PTHR30383">
    <property type="entry name" value="THIOESTERASE 1/PROTEASE 1/LYSOPHOSPHOLIPASE L1"/>
    <property type="match status" value="1"/>
</dbReference>
<dbReference type="RefSeq" id="WP_229678499.1">
    <property type="nucleotide sequence ID" value="NZ_BMKA01000002.1"/>
</dbReference>
<dbReference type="EMBL" id="BMKA01000002">
    <property type="protein sequence ID" value="GGA19036.1"/>
    <property type="molecule type" value="Genomic_DNA"/>
</dbReference>